<dbReference type="Pfam" id="PF02417">
    <property type="entry name" value="Chromate_transp"/>
    <property type="match status" value="1"/>
</dbReference>
<evidence type="ECO:0000256" key="4">
    <source>
        <dbReference type="ARBA" id="ARBA00022692"/>
    </source>
</evidence>
<keyword evidence="5 7" id="KW-1133">Transmembrane helix</keyword>
<feature type="transmembrane region" description="Helical" evidence="7">
    <location>
        <begin position="120"/>
        <end position="143"/>
    </location>
</feature>
<dbReference type="PANTHER" id="PTHR43663:SF1">
    <property type="entry name" value="CHROMATE TRANSPORTER"/>
    <property type="match status" value="1"/>
</dbReference>
<keyword evidence="3" id="KW-1003">Cell membrane</keyword>
<organism evidence="8 9">
    <name type="scientific">Sphaerochaeta pleomorpha (strain ATCC BAA-1885 / DSM 22778 / Grapes)</name>
    <dbReference type="NCBI Taxonomy" id="158190"/>
    <lineage>
        <taxon>Bacteria</taxon>
        <taxon>Pseudomonadati</taxon>
        <taxon>Spirochaetota</taxon>
        <taxon>Spirochaetia</taxon>
        <taxon>Spirochaetales</taxon>
        <taxon>Sphaerochaetaceae</taxon>
        <taxon>Sphaerochaeta</taxon>
    </lineage>
</organism>
<dbReference type="AlphaFoldDB" id="G8QV71"/>
<sequence length="199" mass="22174">MQHDLKTKKGRPEINLRFYVKLFWTTLVLSAFTFGGGFVIISLMRKKMVEQLKWIDDEEMMDFVTIAQSCPGPIAVNGSLMVGYHLAKLPGALVATLGTIMPPMLILSLVSLGYEAVKSNLWIAAAFHGMRAVVAAIVLQVTWSLAKPLLVKKKFLPVAVLVASFSALYFFKVNIMLVMVVCLLFSIFVSLYNVRKEVK</sequence>
<dbReference type="GO" id="GO:0005886">
    <property type="term" value="C:plasma membrane"/>
    <property type="evidence" value="ECO:0007669"/>
    <property type="project" value="UniProtKB-SubCell"/>
</dbReference>
<comment type="similarity">
    <text evidence="2">Belongs to the chromate ion transporter (CHR) (TC 2.A.51) family.</text>
</comment>
<dbReference type="Proteomes" id="UP000005632">
    <property type="component" value="Chromosome"/>
</dbReference>
<keyword evidence="4 7" id="KW-0812">Transmembrane</keyword>
<evidence type="ECO:0000256" key="7">
    <source>
        <dbReference type="SAM" id="Phobius"/>
    </source>
</evidence>
<dbReference type="KEGG" id="sgp:SpiGrapes_1497"/>
<evidence type="ECO:0000256" key="5">
    <source>
        <dbReference type="ARBA" id="ARBA00022989"/>
    </source>
</evidence>
<gene>
    <name evidence="8" type="ordered locus">SpiGrapes_1497</name>
</gene>
<name>G8QV71_SPHPG</name>
<evidence type="ECO:0000256" key="6">
    <source>
        <dbReference type="ARBA" id="ARBA00023136"/>
    </source>
</evidence>
<accession>G8QV71</accession>
<protein>
    <submittedName>
        <fullName evidence="8">Chromate transport protein ChrA</fullName>
    </submittedName>
</protein>
<dbReference type="InterPro" id="IPR003370">
    <property type="entry name" value="Chromate_transpt"/>
</dbReference>
<dbReference type="eggNOG" id="COG2059">
    <property type="taxonomic scope" value="Bacteria"/>
</dbReference>
<proteinExistence type="inferred from homology"/>
<dbReference type="GO" id="GO:0015109">
    <property type="term" value="F:chromate transmembrane transporter activity"/>
    <property type="evidence" value="ECO:0007669"/>
    <property type="project" value="InterPro"/>
</dbReference>
<dbReference type="EMBL" id="CP003155">
    <property type="protein sequence ID" value="AEV29307.1"/>
    <property type="molecule type" value="Genomic_DNA"/>
</dbReference>
<dbReference type="STRING" id="158190.SpiGrapes_1497"/>
<feature type="transmembrane region" description="Helical" evidence="7">
    <location>
        <begin position="155"/>
        <end position="171"/>
    </location>
</feature>
<reference evidence="8 9" key="1">
    <citation type="submission" date="2011-11" db="EMBL/GenBank/DDBJ databases">
        <title>Complete sequence of Spirochaeta sp. grapes.</title>
        <authorList>
            <consortium name="US DOE Joint Genome Institute"/>
            <person name="Lucas S."/>
            <person name="Han J."/>
            <person name="Lapidus A."/>
            <person name="Cheng J.-F."/>
            <person name="Goodwin L."/>
            <person name="Pitluck S."/>
            <person name="Peters L."/>
            <person name="Ovchinnikova G."/>
            <person name="Munk A.C."/>
            <person name="Detter J.C."/>
            <person name="Han C."/>
            <person name="Tapia R."/>
            <person name="Land M."/>
            <person name="Hauser L."/>
            <person name="Kyrpides N."/>
            <person name="Ivanova N."/>
            <person name="Pagani I."/>
            <person name="Ritalahtilisa K."/>
            <person name="Loeffler F."/>
            <person name="Woyke T."/>
        </authorList>
    </citation>
    <scope>NUCLEOTIDE SEQUENCE [LARGE SCALE GENOMIC DNA]</scope>
    <source>
        <strain evidence="9">ATCC BAA-1885 / DSM 22778 / Grapes</strain>
    </source>
</reference>
<dbReference type="PANTHER" id="PTHR43663">
    <property type="entry name" value="CHROMATE TRANSPORT PROTEIN-RELATED"/>
    <property type="match status" value="1"/>
</dbReference>
<dbReference type="RefSeq" id="WP_014270155.1">
    <property type="nucleotide sequence ID" value="NC_016633.1"/>
</dbReference>
<evidence type="ECO:0000256" key="2">
    <source>
        <dbReference type="ARBA" id="ARBA00005262"/>
    </source>
</evidence>
<dbReference type="HOGENOM" id="CLU_018106_1_0_12"/>
<feature type="transmembrane region" description="Helical" evidence="7">
    <location>
        <begin position="91"/>
        <end position="114"/>
    </location>
</feature>
<keyword evidence="6 7" id="KW-0472">Membrane</keyword>
<evidence type="ECO:0000256" key="3">
    <source>
        <dbReference type="ARBA" id="ARBA00022475"/>
    </source>
</evidence>
<evidence type="ECO:0000256" key="1">
    <source>
        <dbReference type="ARBA" id="ARBA00004651"/>
    </source>
</evidence>
<comment type="subcellular location">
    <subcellularLocation>
        <location evidence="1">Cell membrane</location>
        <topology evidence="1">Multi-pass membrane protein</topology>
    </subcellularLocation>
</comment>
<dbReference type="InterPro" id="IPR052518">
    <property type="entry name" value="CHR_Transporter"/>
</dbReference>
<keyword evidence="9" id="KW-1185">Reference proteome</keyword>
<feature type="transmembrane region" description="Helical" evidence="7">
    <location>
        <begin position="22"/>
        <end position="44"/>
    </location>
</feature>
<evidence type="ECO:0000313" key="8">
    <source>
        <dbReference type="EMBL" id="AEV29307.1"/>
    </source>
</evidence>
<evidence type="ECO:0000313" key="9">
    <source>
        <dbReference type="Proteomes" id="UP000005632"/>
    </source>
</evidence>